<dbReference type="RefSeq" id="WP_172159417.1">
    <property type="nucleotide sequence ID" value="NZ_WOEZ01000001.1"/>
</dbReference>
<dbReference type="InterPro" id="IPR036388">
    <property type="entry name" value="WH-like_DNA-bd_sf"/>
</dbReference>
<organism evidence="3 4">
    <name type="scientific">Paraburkholderia elongata</name>
    <dbReference type="NCBI Taxonomy" id="2675747"/>
    <lineage>
        <taxon>Bacteria</taxon>
        <taxon>Pseudomonadati</taxon>
        <taxon>Pseudomonadota</taxon>
        <taxon>Betaproteobacteria</taxon>
        <taxon>Burkholderiales</taxon>
        <taxon>Burkholderiaceae</taxon>
        <taxon>Paraburkholderia</taxon>
    </lineage>
</organism>
<evidence type="ECO:0000313" key="3">
    <source>
        <dbReference type="EMBL" id="NPT53080.1"/>
    </source>
</evidence>
<dbReference type="Pfam" id="PF09339">
    <property type="entry name" value="HTH_IclR"/>
    <property type="match status" value="1"/>
</dbReference>
<dbReference type="EMBL" id="WOEZ01000001">
    <property type="protein sequence ID" value="NPT53080.1"/>
    <property type="molecule type" value="Genomic_DNA"/>
</dbReference>
<dbReference type="GO" id="GO:0003677">
    <property type="term" value="F:DNA binding"/>
    <property type="evidence" value="ECO:0007669"/>
    <property type="project" value="InterPro"/>
</dbReference>
<name>A0A972SH40_9BURK</name>
<evidence type="ECO:0000259" key="2">
    <source>
        <dbReference type="Pfam" id="PF09339"/>
    </source>
</evidence>
<feature type="region of interest" description="Disordered" evidence="1">
    <location>
        <begin position="1"/>
        <end position="37"/>
    </location>
</feature>
<sequence>MKSAADTVTSANKRAATRKAGTASPNASENHSHAGDALITVERTMRIIEMLADSRDGLSVTEISRRLD</sequence>
<comment type="caution">
    <text evidence="3">The sequence shown here is derived from an EMBL/GenBank/DDBJ whole genome shotgun (WGS) entry which is preliminary data.</text>
</comment>
<evidence type="ECO:0000313" key="4">
    <source>
        <dbReference type="Proteomes" id="UP000655523"/>
    </source>
</evidence>
<feature type="non-terminal residue" evidence="3">
    <location>
        <position position="68"/>
    </location>
</feature>
<dbReference type="InterPro" id="IPR005471">
    <property type="entry name" value="Tscrpt_reg_IclR_N"/>
</dbReference>
<keyword evidence="4" id="KW-1185">Reference proteome</keyword>
<dbReference type="GO" id="GO:0006355">
    <property type="term" value="P:regulation of DNA-templated transcription"/>
    <property type="evidence" value="ECO:0007669"/>
    <property type="project" value="InterPro"/>
</dbReference>
<gene>
    <name evidence="3" type="ORF">GNZ13_00230</name>
</gene>
<dbReference type="AlphaFoldDB" id="A0A972SH40"/>
<reference evidence="3 4" key="1">
    <citation type="submission" date="2019-11" db="EMBL/GenBank/DDBJ databases">
        <title>Metabolism of dissolved organic matter in forest soils.</title>
        <authorList>
            <person name="Cyle K.T."/>
            <person name="Wilhelm R.C."/>
            <person name="Martinez C.E."/>
        </authorList>
    </citation>
    <scope>NUCLEOTIDE SEQUENCE [LARGE SCALE GENOMIC DNA]</scope>
    <source>
        <strain evidence="3 4">5N</strain>
    </source>
</reference>
<protein>
    <submittedName>
        <fullName evidence="3">Helix-turn-helix domain-containing protein</fullName>
    </submittedName>
</protein>
<dbReference type="Gene3D" id="1.10.10.10">
    <property type="entry name" value="Winged helix-like DNA-binding domain superfamily/Winged helix DNA-binding domain"/>
    <property type="match status" value="1"/>
</dbReference>
<evidence type="ECO:0000256" key="1">
    <source>
        <dbReference type="SAM" id="MobiDB-lite"/>
    </source>
</evidence>
<feature type="compositionally biased region" description="Polar residues" evidence="1">
    <location>
        <begin position="1"/>
        <end position="12"/>
    </location>
</feature>
<accession>A0A972SH40</accession>
<dbReference type="Proteomes" id="UP000655523">
    <property type="component" value="Unassembled WGS sequence"/>
</dbReference>
<proteinExistence type="predicted"/>
<feature type="domain" description="HTH iclR-type" evidence="2">
    <location>
        <begin position="40"/>
        <end position="68"/>
    </location>
</feature>